<dbReference type="Gene3D" id="3.90.1200.10">
    <property type="match status" value="1"/>
</dbReference>
<accession>A0A6J6A1A7</accession>
<evidence type="ECO:0000313" key="4">
    <source>
        <dbReference type="EMBL" id="CAB4824633.1"/>
    </source>
</evidence>
<evidence type="ECO:0000313" key="5">
    <source>
        <dbReference type="EMBL" id="CAB4847471.1"/>
    </source>
</evidence>
<dbReference type="Pfam" id="PF01636">
    <property type="entry name" value="APH"/>
    <property type="match status" value="1"/>
</dbReference>
<dbReference type="PANTHER" id="PTHR47829">
    <property type="entry name" value="HYDROLASE, PUTATIVE (AFU_ORTHOLOGUE AFUA_1G12880)-RELATED"/>
    <property type="match status" value="1"/>
</dbReference>
<organism evidence="2">
    <name type="scientific">freshwater metagenome</name>
    <dbReference type="NCBI Taxonomy" id="449393"/>
    <lineage>
        <taxon>unclassified sequences</taxon>
        <taxon>metagenomes</taxon>
        <taxon>ecological metagenomes</taxon>
    </lineage>
</organism>
<dbReference type="SUPFAM" id="SSF56112">
    <property type="entry name" value="Protein kinase-like (PK-like)"/>
    <property type="match status" value="1"/>
</dbReference>
<dbReference type="EMBL" id="CAEZYF010000003">
    <property type="protein sequence ID" value="CAB4711751.1"/>
    <property type="molecule type" value="Genomic_DNA"/>
</dbReference>
<evidence type="ECO:0000259" key="1">
    <source>
        <dbReference type="Pfam" id="PF01636"/>
    </source>
</evidence>
<proteinExistence type="predicted"/>
<dbReference type="EMBL" id="CAFBMT010000003">
    <property type="protein sequence ID" value="CAB4919347.1"/>
    <property type="molecule type" value="Genomic_DNA"/>
</dbReference>
<evidence type="ECO:0000313" key="7">
    <source>
        <dbReference type="EMBL" id="CAB5001803.1"/>
    </source>
</evidence>
<evidence type="ECO:0000313" key="2">
    <source>
        <dbReference type="EMBL" id="CAB4362931.1"/>
    </source>
</evidence>
<dbReference type="EMBL" id="CAFBIY010000017">
    <property type="protein sequence ID" value="CAB4847471.1"/>
    <property type="molecule type" value="Genomic_DNA"/>
</dbReference>
<feature type="domain" description="Aminoglycoside phosphotransferase" evidence="1">
    <location>
        <begin position="32"/>
        <end position="258"/>
    </location>
</feature>
<dbReference type="PANTHER" id="PTHR47829:SF1">
    <property type="entry name" value="HAD FAMILY PHOSPHATASE"/>
    <property type="match status" value="1"/>
</dbReference>
<dbReference type="AlphaFoldDB" id="A0A6J6A1A7"/>
<dbReference type="InterPro" id="IPR002575">
    <property type="entry name" value="Aminoglycoside_PTrfase"/>
</dbReference>
<evidence type="ECO:0000313" key="3">
    <source>
        <dbReference type="EMBL" id="CAB4711751.1"/>
    </source>
</evidence>
<dbReference type="CDD" id="cd05154">
    <property type="entry name" value="ACAD10_11_N-like"/>
    <property type="match status" value="1"/>
</dbReference>
<name>A0A6J6A1A7_9ZZZZ</name>
<sequence length="349" mass="38181">MSDTDALPGIDHAPVEAWITAHVAGLTPPLKFSLISGGHSNITYFVDDSAGWGAVLRRPPLGSKGGNAHNMAREYMVIAALAGSPVPVPAALALCEDEAVNGSPFYVMGRCAGRVVENPETVAEFFPSLSSRRRAGEQIVDVMAAMHMVDIDSVGLGDAARREGFLDRQLKRLTGVWEQNKTRELPVMETLRERLVALKPEQLATGIVHSDYRMGNVMFTADGTLSGVLDWELWTLGDPLADLAFLLNNWDEPDDDAPQVLMQLPPTRAPGFPTRAEVLARYAAATGFDVSGIEYYRAFQHWKIAIIAEGVKRRYEQGNMANQDVDFEHLSNRVVTMAELATAHLDRLG</sequence>
<gene>
    <name evidence="3" type="ORF">UFOPK2656_00720</name>
    <name evidence="4" type="ORF">UFOPK3099_01597</name>
    <name evidence="5" type="ORF">UFOPK3267_00488</name>
    <name evidence="6" type="ORF">UFOPK3651_00758</name>
    <name evidence="7" type="ORF">UFOPK3931_02199</name>
    <name evidence="2" type="ORF">UFOPK4189_00718</name>
</gene>
<dbReference type="Gene3D" id="3.30.200.20">
    <property type="entry name" value="Phosphorylase Kinase, domain 1"/>
    <property type="match status" value="1"/>
</dbReference>
<protein>
    <submittedName>
        <fullName evidence="2">Unannotated protein</fullName>
    </submittedName>
</protein>
<dbReference type="InterPro" id="IPR011009">
    <property type="entry name" value="Kinase-like_dom_sf"/>
</dbReference>
<dbReference type="InterPro" id="IPR041726">
    <property type="entry name" value="ACAD10_11_N"/>
</dbReference>
<dbReference type="EMBL" id="CAFBOL010000070">
    <property type="protein sequence ID" value="CAB5001803.1"/>
    <property type="molecule type" value="Genomic_DNA"/>
</dbReference>
<reference evidence="2" key="1">
    <citation type="submission" date="2020-05" db="EMBL/GenBank/DDBJ databases">
        <authorList>
            <person name="Chiriac C."/>
            <person name="Salcher M."/>
            <person name="Ghai R."/>
            <person name="Kavagutti S V."/>
        </authorList>
    </citation>
    <scope>NUCLEOTIDE SEQUENCE</scope>
</reference>
<dbReference type="EMBL" id="CAFAAV010000121">
    <property type="protein sequence ID" value="CAB4824633.1"/>
    <property type="molecule type" value="Genomic_DNA"/>
</dbReference>
<dbReference type="InterPro" id="IPR052898">
    <property type="entry name" value="ACAD10-like"/>
</dbReference>
<dbReference type="EMBL" id="CAESGF010000003">
    <property type="protein sequence ID" value="CAB4362931.1"/>
    <property type="molecule type" value="Genomic_DNA"/>
</dbReference>
<evidence type="ECO:0000313" key="6">
    <source>
        <dbReference type="EMBL" id="CAB4919347.1"/>
    </source>
</evidence>